<dbReference type="EMBL" id="PYQT01000088">
    <property type="protein sequence ID" value="PSY34837.1"/>
    <property type="molecule type" value="Genomic_DNA"/>
</dbReference>
<protein>
    <submittedName>
        <fullName evidence="1">Uncharacterized protein</fullName>
    </submittedName>
</protein>
<reference evidence="1 2" key="1">
    <citation type="submission" date="2018-03" db="EMBL/GenBank/DDBJ databases">
        <title>Whole Genome Sequencing of Escherichia coli isolates from wildlife.</title>
        <authorList>
            <person name="Whitehouse C.A."/>
            <person name="Lacher D.W."/>
            <person name="Mammel M.K."/>
            <person name="Barnaba T."/>
            <person name="Lorch J.M."/>
        </authorList>
    </citation>
    <scope>NUCLEOTIDE SEQUENCE [LARGE SCALE GENOMIC DNA]</scope>
    <source>
        <strain evidence="1 2">20507-2</strain>
    </source>
</reference>
<gene>
    <name evidence="1" type="ORF">C7B09_25745</name>
</gene>
<sequence length="95" mass="11380">MKPFSDAERNNMLKAVALAFKNMHNVKRQHGSCYVRHIYVKTKGNAEAGFIDLEKSHRRLCRYQAKRHDFQQLEKYLSPIPEKDWEQIKAHYYNI</sequence>
<keyword evidence="2" id="KW-1185">Reference proteome</keyword>
<proteinExistence type="predicted"/>
<evidence type="ECO:0000313" key="2">
    <source>
        <dbReference type="Proteomes" id="UP000240382"/>
    </source>
</evidence>
<comment type="caution">
    <text evidence="1">The sequence shown here is derived from an EMBL/GenBank/DDBJ whole genome shotgun (WGS) entry which is preliminary data.</text>
</comment>
<name>A0ABX5HA42_ESCAL</name>
<evidence type="ECO:0000313" key="1">
    <source>
        <dbReference type="EMBL" id="PSY34837.1"/>
    </source>
</evidence>
<dbReference type="Proteomes" id="UP000240382">
    <property type="component" value="Unassembled WGS sequence"/>
</dbReference>
<dbReference type="Pfam" id="PF06293">
    <property type="entry name" value="Kdo"/>
    <property type="match status" value="1"/>
</dbReference>
<organism evidence="1 2">
    <name type="scientific">Escherichia albertii</name>
    <dbReference type="NCBI Taxonomy" id="208962"/>
    <lineage>
        <taxon>Bacteria</taxon>
        <taxon>Pseudomonadati</taxon>
        <taxon>Pseudomonadota</taxon>
        <taxon>Gammaproteobacteria</taxon>
        <taxon>Enterobacterales</taxon>
        <taxon>Enterobacteriaceae</taxon>
        <taxon>Escherichia</taxon>
    </lineage>
</organism>
<accession>A0ABX5HA42</accession>